<accession>A0A2U1F2I8</accession>
<dbReference type="Proteomes" id="UP000245639">
    <property type="component" value="Unassembled WGS sequence"/>
</dbReference>
<dbReference type="SUPFAM" id="SSF52402">
    <property type="entry name" value="Adenine nucleotide alpha hydrolases-like"/>
    <property type="match status" value="1"/>
</dbReference>
<dbReference type="AlphaFoldDB" id="A0A2U1F2I8"/>
<dbReference type="OrthoDB" id="5244367at2"/>
<dbReference type="EMBL" id="QEKW01000013">
    <property type="protein sequence ID" value="PVZ06386.1"/>
    <property type="molecule type" value="Genomic_DNA"/>
</dbReference>
<organism evidence="3 4">
    <name type="scientific">Actinomycetospora cinnamomea</name>
    <dbReference type="NCBI Taxonomy" id="663609"/>
    <lineage>
        <taxon>Bacteria</taxon>
        <taxon>Bacillati</taxon>
        <taxon>Actinomycetota</taxon>
        <taxon>Actinomycetes</taxon>
        <taxon>Pseudonocardiales</taxon>
        <taxon>Pseudonocardiaceae</taxon>
        <taxon>Actinomycetospora</taxon>
    </lineage>
</organism>
<sequence length="159" mass="17022">MSEERGPLVVAGVDGSPHGDVALRYALEEVARRGGRLLAVSAWERPELTLSEFYGLPMHDENKIHAAHEKDTRERVDRMMADHPELAGVTVEVRAQVGRPADVLVEAARDADLLVVGHRGRGGLRSVALGSVGLGCVLHAPCPVLVVPASKEDAEAEAR</sequence>
<dbReference type="PANTHER" id="PTHR31964:SF113">
    <property type="entry name" value="USPA DOMAIN-CONTAINING PROTEIN"/>
    <property type="match status" value="1"/>
</dbReference>
<keyword evidence="4" id="KW-1185">Reference proteome</keyword>
<dbReference type="PRINTS" id="PR01438">
    <property type="entry name" value="UNVRSLSTRESS"/>
</dbReference>
<evidence type="ECO:0000256" key="1">
    <source>
        <dbReference type="ARBA" id="ARBA00008791"/>
    </source>
</evidence>
<comment type="similarity">
    <text evidence="1">Belongs to the universal stress protein A family.</text>
</comment>
<dbReference type="RefSeq" id="WP_116710136.1">
    <property type="nucleotide sequence ID" value="NZ_QEKW01000013.1"/>
</dbReference>
<dbReference type="InterPro" id="IPR014729">
    <property type="entry name" value="Rossmann-like_a/b/a_fold"/>
</dbReference>
<evidence type="ECO:0000313" key="3">
    <source>
        <dbReference type="EMBL" id="PVZ06386.1"/>
    </source>
</evidence>
<dbReference type="PANTHER" id="PTHR31964">
    <property type="entry name" value="ADENINE NUCLEOTIDE ALPHA HYDROLASES-LIKE SUPERFAMILY PROTEIN"/>
    <property type="match status" value="1"/>
</dbReference>
<dbReference type="Gene3D" id="3.40.50.620">
    <property type="entry name" value="HUPs"/>
    <property type="match status" value="1"/>
</dbReference>
<feature type="domain" description="UspA" evidence="2">
    <location>
        <begin position="9"/>
        <end position="148"/>
    </location>
</feature>
<dbReference type="Pfam" id="PF00582">
    <property type="entry name" value="Usp"/>
    <property type="match status" value="1"/>
</dbReference>
<proteinExistence type="inferred from homology"/>
<dbReference type="CDD" id="cd23659">
    <property type="entry name" value="USP_At3g01520-like"/>
    <property type="match status" value="1"/>
</dbReference>
<dbReference type="InterPro" id="IPR006016">
    <property type="entry name" value="UspA"/>
</dbReference>
<dbReference type="InterPro" id="IPR006015">
    <property type="entry name" value="Universal_stress_UspA"/>
</dbReference>
<gene>
    <name evidence="3" type="ORF">C8D89_113124</name>
</gene>
<evidence type="ECO:0000313" key="4">
    <source>
        <dbReference type="Proteomes" id="UP000245639"/>
    </source>
</evidence>
<comment type="caution">
    <text evidence="3">The sequence shown here is derived from an EMBL/GenBank/DDBJ whole genome shotgun (WGS) entry which is preliminary data.</text>
</comment>
<name>A0A2U1F2I8_9PSEU</name>
<reference evidence="3 4" key="1">
    <citation type="submission" date="2018-04" db="EMBL/GenBank/DDBJ databases">
        <title>Genomic Encyclopedia of Type Strains, Phase IV (KMG-IV): sequencing the most valuable type-strain genomes for metagenomic binning, comparative biology and taxonomic classification.</title>
        <authorList>
            <person name="Goeker M."/>
        </authorList>
    </citation>
    <scope>NUCLEOTIDE SEQUENCE [LARGE SCALE GENOMIC DNA]</scope>
    <source>
        <strain evidence="3 4">DSM 45771</strain>
    </source>
</reference>
<protein>
    <submittedName>
        <fullName evidence="3">Nucleotide-binding universal stress UspA family protein</fullName>
    </submittedName>
</protein>
<evidence type="ECO:0000259" key="2">
    <source>
        <dbReference type="Pfam" id="PF00582"/>
    </source>
</evidence>